<feature type="region of interest" description="Disordered" evidence="1">
    <location>
        <begin position="1"/>
        <end position="20"/>
    </location>
</feature>
<name>A0AA39ULR5_9AGAR</name>
<dbReference type="InterPro" id="IPR059033">
    <property type="entry name" value="C144_05_dom"/>
</dbReference>
<evidence type="ECO:0000313" key="3">
    <source>
        <dbReference type="EMBL" id="KAK0493273.1"/>
    </source>
</evidence>
<feature type="domain" description="C144.05-like alpha-helical" evidence="2">
    <location>
        <begin position="1"/>
        <end position="59"/>
    </location>
</feature>
<dbReference type="AlphaFoldDB" id="A0AA39ULR5"/>
<sequence length="59" mass="6509">LLTQKLSASENEADGGKYQCSLDDQGEAETYLQAYTTLLVDHQEALVNEQTLLAVHDAR</sequence>
<feature type="non-terminal residue" evidence="3">
    <location>
        <position position="59"/>
    </location>
</feature>
<dbReference type="Proteomes" id="UP001175228">
    <property type="component" value="Unassembled WGS sequence"/>
</dbReference>
<proteinExistence type="predicted"/>
<gene>
    <name evidence="3" type="ORF">EDD18DRAFT_1049031</name>
</gene>
<feature type="compositionally biased region" description="Polar residues" evidence="1">
    <location>
        <begin position="1"/>
        <end position="10"/>
    </location>
</feature>
<evidence type="ECO:0000259" key="2">
    <source>
        <dbReference type="Pfam" id="PF26021"/>
    </source>
</evidence>
<protein>
    <recommendedName>
        <fullName evidence="2">C144.05-like alpha-helical domain-containing protein</fullName>
    </recommendedName>
</protein>
<accession>A0AA39ULR5</accession>
<organism evidence="3 4">
    <name type="scientific">Armillaria luteobubalina</name>
    <dbReference type="NCBI Taxonomy" id="153913"/>
    <lineage>
        <taxon>Eukaryota</taxon>
        <taxon>Fungi</taxon>
        <taxon>Dikarya</taxon>
        <taxon>Basidiomycota</taxon>
        <taxon>Agaricomycotina</taxon>
        <taxon>Agaricomycetes</taxon>
        <taxon>Agaricomycetidae</taxon>
        <taxon>Agaricales</taxon>
        <taxon>Marasmiineae</taxon>
        <taxon>Physalacriaceae</taxon>
        <taxon>Armillaria</taxon>
    </lineage>
</organism>
<dbReference type="EMBL" id="JAUEPU010000025">
    <property type="protein sequence ID" value="KAK0493273.1"/>
    <property type="molecule type" value="Genomic_DNA"/>
</dbReference>
<evidence type="ECO:0000313" key="4">
    <source>
        <dbReference type="Proteomes" id="UP001175228"/>
    </source>
</evidence>
<reference evidence="3" key="1">
    <citation type="submission" date="2023-06" db="EMBL/GenBank/DDBJ databases">
        <authorList>
            <consortium name="Lawrence Berkeley National Laboratory"/>
            <person name="Ahrendt S."/>
            <person name="Sahu N."/>
            <person name="Indic B."/>
            <person name="Wong-Bajracharya J."/>
            <person name="Merenyi Z."/>
            <person name="Ke H.-M."/>
            <person name="Monk M."/>
            <person name="Kocsube S."/>
            <person name="Drula E."/>
            <person name="Lipzen A."/>
            <person name="Balint B."/>
            <person name="Henrissat B."/>
            <person name="Andreopoulos B."/>
            <person name="Martin F.M."/>
            <person name="Harder C.B."/>
            <person name="Rigling D."/>
            <person name="Ford K.L."/>
            <person name="Foster G.D."/>
            <person name="Pangilinan J."/>
            <person name="Papanicolaou A."/>
            <person name="Barry K."/>
            <person name="LaButti K."/>
            <person name="Viragh M."/>
            <person name="Koriabine M."/>
            <person name="Yan M."/>
            <person name="Riley R."/>
            <person name="Champramary S."/>
            <person name="Plett K.L."/>
            <person name="Tsai I.J."/>
            <person name="Slot J."/>
            <person name="Sipos G."/>
            <person name="Plett J."/>
            <person name="Nagy L.G."/>
            <person name="Grigoriev I.V."/>
        </authorList>
    </citation>
    <scope>NUCLEOTIDE SEQUENCE</scope>
    <source>
        <strain evidence="3">HWK02</strain>
    </source>
</reference>
<dbReference type="Pfam" id="PF26021">
    <property type="entry name" value="Ferritin_C144_05"/>
    <property type="match status" value="1"/>
</dbReference>
<comment type="caution">
    <text evidence="3">The sequence shown here is derived from an EMBL/GenBank/DDBJ whole genome shotgun (WGS) entry which is preliminary data.</text>
</comment>
<evidence type="ECO:0000256" key="1">
    <source>
        <dbReference type="SAM" id="MobiDB-lite"/>
    </source>
</evidence>
<keyword evidence="4" id="KW-1185">Reference proteome</keyword>
<feature type="non-terminal residue" evidence="3">
    <location>
        <position position="1"/>
    </location>
</feature>